<comment type="subcellular location">
    <subcellularLocation>
        <location evidence="1">Cell membrane</location>
        <topology evidence="1">Multi-pass membrane protein</topology>
    </subcellularLocation>
</comment>
<feature type="transmembrane region" description="Helical" evidence="7">
    <location>
        <begin position="45"/>
        <end position="66"/>
    </location>
</feature>
<feature type="transmembrane region" description="Helical" evidence="7">
    <location>
        <begin position="256"/>
        <end position="276"/>
    </location>
</feature>
<keyword evidence="2" id="KW-0813">Transport</keyword>
<sequence length="412" mass="45543">MLMLLKNRVFVVIVFTDLIQQTAIWIRNISLLFFVMELTNNDPIFVSLLTVIEYAPIFIFSFIGGALADRWNPKKTMIYGDFASALSIIIIIFFVTNGNWQVLFLATLVSSIVSQISQPSSSIMFKKHIPEEMIAPAIGIIQSLQALFLIIGPIIGTLIYSWFGLITSLICITVAFLVSSVTLLFLPNSKKEEKKQLSSNFIKEMKEGIHYVKNSKNLSIIAIAFIFIGLGAGIVQPLDIFIVINRLGLEKESIQWFYMLAGIGMFFGSVIAAVLGNKLNMKTVIVGGLCFLSISLIIEVLSVWTILTATMRFLTGLILAMWQTILGMIIIKIVDEKFVGRTNGILTPLFIGGILLGSAAAGPLLSFTSLITVFIISATIIFIGALISTELELKNDQKILKSNTRIELQNNK</sequence>
<dbReference type="AlphaFoldDB" id="A0A6N9PXX5"/>
<dbReference type="InterPro" id="IPR036259">
    <property type="entry name" value="MFS_trans_sf"/>
</dbReference>
<feature type="transmembrane region" description="Helical" evidence="7">
    <location>
        <begin position="283"/>
        <end position="307"/>
    </location>
</feature>
<evidence type="ECO:0000259" key="8">
    <source>
        <dbReference type="PROSITE" id="PS50850"/>
    </source>
</evidence>
<reference evidence="9 10" key="1">
    <citation type="submission" date="2019-01" db="EMBL/GenBank/DDBJ databases">
        <title>Chengkuizengella sp. nov., isolated from deep-sea sediment of East Pacific Ocean.</title>
        <authorList>
            <person name="Yang J."/>
            <person name="Lai Q."/>
            <person name="Shao Z."/>
        </authorList>
    </citation>
    <scope>NUCLEOTIDE SEQUENCE [LARGE SCALE GENOMIC DNA]</scope>
    <source>
        <strain evidence="9 10">YPA3-1-1</strain>
    </source>
</reference>
<dbReference type="OrthoDB" id="2942684at2"/>
<keyword evidence="6 7" id="KW-0472">Membrane</keyword>
<feature type="transmembrane region" description="Helical" evidence="7">
    <location>
        <begin position="313"/>
        <end position="334"/>
    </location>
</feature>
<evidence type="ECO:0000256" key="3">
    <source>
        <dbReference type="ARBA" id="ARBA00022475"/>
    </source>
</evidence>
<evidence type="ECO:0000256" key="6">
    <source>
        <dbReference type="ARBA" id="ARBA00023136"/>
    </source>
</evidence>
<evidence type="ECO:0000313" key="10">
    <source>
        <dbReference type="Proteomes" id="UP000448943"/>
    </source>
</evidence>
<dbReference type="InterPro" id="IPR010290">
    <property type="entry name" value="TM_effector"/>
</dbReference>
<dbReference type="GO" id="GO:0022857">
    <property type="term" value="F:transmembrane transporter activity"/>
    <property type="evidence" value="ECO:0007669"/>
    <property type="project" value="InterPro"/>
</dbReference>
<dbReference type="GO" id="GO:0005886">
    <property type="term" value="C:plasma membrane"/>
    <property type="evidence" value="ECO:0007669"/>
    <property type="project" value="UniProtKB-SubCell"/>
</dbReference>
<dbReference type="PROSITE" id="PS50850">
    <property type="entry name" value="MFS"/>
    <property type="match status" value="1"/>
</dbReference>
<dbReference type="EMBL" id="SIJB01000005">
    <property type="protein sequence ID" value="NBI27672.1"/>
    <property type="molecule type" value="Genomic_DNA"/>
</dbReference>
<feature type="transmembrane region" description="Helical" evidence="7">
    <location>
        <begin position="162"/>
        <end position="186"/>
    </location>
</feature>
<feature type="transmembrane region" description="Helical" evidence="7">
    <location>
        <begin position="371"/>
        <end position="391"/>
    </location>
</feature>
<protein>
    <submittedName>
        <fullName evidence="9">MFS transporter</fullName>
    </submittedName>
</protein>
<feature type="transmembrane region" description="Helical" evidence="7">
    <location>
        <begin position="78"/>
        <end position="96"/>
    </location>
</feature>
<evidence type="ECO:0000256" key="4">
    <source>
        <dbReference type="ARBA" id="ARBA00022692"/>
    </source>
</evidence>
<dbReference type="PANTHER" id="PTHR43266">
    <property type="entry name" value="MACROLIDE-EFFLUX PROTEIN"/>
    <property type="match status" value="1"/>
</dbReference>
<comment type="caution">
    <text evidence="9">The sequence shown here is derived from an EMBL/GenBank/DDBJ whole genome shotgun (WGS) entry which is preliminary data.</text>
</comment>
<evidence type="ECO:0000256" key="1">
    <source>
        <dbReference type="ARBA" id="ARBA00004651"/>
    </source>
</evidence>
<name>A0A6N9PXX5_9BACL</name>
<keyword evidence="3" id="KW-1003">Cell membrane</keyword>
<keyword evidence="4 7" id="KW-0812">Transmembrane</keyword>
<feature type="transmembrane region" description="Helical" evidence="7">
    <location>
        <begin position="133"/>
        <end position="156"/>
    </location>
</feature>
<keyword evidence="10" id="KW-1185">Reference proteome</keyword>
<evidence type="ECO:0000256" key="5">
    <source>
        <dbReference type="ARBA" id="ARBA00022989"/>
    </source>
</evidence>
<dbReference type="PANTHER" id="PTHR43266:SF8">
    <property type="entry name" value="MACROLIDE-EFFLUX PROTEIN"/>
    <property type="match status" value="1"/>
</dbReference>
<feature type="transmembrane region" description="Helical" evidence="7">
    <location>
        <begin position="220"/>
        <end position="244"/>
    </location>
</feature>
<dbReference type="Pfam" id="PF05977">
    <property type="entry name" value="MFS_3"/>
    <property type="match status" value="1"/>
</dbReference>
<dbReference type="Gene3D" id="1.20.1250.20">
    <property type="entry name" value="MFS general substrate transporter like domains"/>
    <property type="match status" value="1"/>
</dbReference>
<evidence type="ECO:0000256" key="2">
    <source>
        <dbReference type="ARBA" id="ARBA00022448"/>
    </source>
</evidence>
<accession>A0A6N9PXX5</accession>
<dbReference type="InterPro" id="IPR020846">
    <property type="entry name" value="MFS_dom"/>
</dbReference>
<dbReference type="SUPFAM" id="SSF103473">
    <property type="entry name" value="MFS general substrate transporter"/>
    <property type="match status" value="1"/>
</dbReference>
<evidence type="ECO:0000313" key="9">
    <source>
        <dbReference type="EMBL" id="NBI27672.1"/>
    </source>
</evidence>
<feature type="transmembrane region" description="Helical" evidence="7">
    <location>
        <begin position="346"/>
        <end position="365"/>
    </location>
</feature>
<gene>
    <name evidence="9" type="ORF">ERL59_01685</name>
</gene>
<feature type="domain" description="Major facilitator superfamily (MFS) profile" evidence="8">
    <location>
        <begin position="9"/>
        <end position="396"/>
    </location>
</feature>
<dbReference type="RefSeq" id="WP_160643852.1">
    <property type="nucleotide sequence ID" value="NZ_SIJB01000005.1"/>
</dbReference>
<organism evidence="9 10">
    <name type="scientific">Chengkuizengella marina</name>
    <dbReference type="NCBI Taxonomy" id="2507566"/>
    <lineage>
        <taxon>Bacteria</taxon>
        <taxon>Bacillati</taxon>
        <taxon>Bacillota</taxon>
        <taxon>Bacilli</taxon>
        <taxon>Bacillales</taxon>
        <taxon>Paenibacillaceae</taxon>
        <taxon>Chengkuizengella</taxon>
    </lineage>
</organism>
<dbReference type="Proteomes" id="UP000448943">
    <property type="component" value="Unassembled WGS sequence"/>
</dbReference>
<evidence type="ECO:0000256" key="7">
    <source>
        <dbReference type="SAM" id="Phobius"/>
    </source>
</evidence>
<keyword evidence="5 7" id="KW-1133">Transmembrane helix</keyword>
<feature type="transmembrane region" description="Helical" evidence="7">
    <location>
        <begin position="102"/>
        <end position="121"/>
    </location>
</feature>
<dbReference type="CDD" id="cd06173">
    <property type="entry name" value="MFS_MefA_like"/>
    <property type="match status" value="1"/>
</dbReference>
<proteinExistence type="predicted"/>